<organism evidence="2 3">
    <name type="scientific">Lignipirellula cremea</name>
    <dbReference type="NCBI Taxonomy" id="2528010"/>
    <lineage>
        <taxon>Bacteria</taxon>
        <taxon>Pseudomonadati</taxon>
        <taxon>Planctomycetota</taxon>
        <taxon>Planctomycetia</taxon>
        <taxon>Pirellulales</taxon>
        <taxon>Pirellulaceae</taxon>
        <taxon>Lignipirellula</taxon>
    </lineage>
</organism>
<sequence>MANKEIPAWVLWIGEHTLLSLLGCMIVLLGVPVAVVAYLDYRITQMESSAIAVRPLNEPSGATPADLPATIVRGQTVYVPLYSHVYEGDGQRLLLAGTLSIRNTDSAAPISISSVKYYDTEGKLVRDFLPETLQVRPLGSTDFFVKQQDTAGGSGANFLVEWVADRPVHQPIIEAVMVGRSGSGISTFVRPGEVLLEHMPSADPPAAEQAED</sequence>
<reference evidence="2 3" key="1">
    <citation type="submission" date="2019-02" db="EMBL/GenBank/DDBJ databases">
        <title>Deep-cultivation of Planctomycetes and their phenomic and genomic characterization uncovers novel biology.</title>
        <authorList>
            <person name="Wiegand S."/>
            <person name="Jogler M."/>
            <person name="Boedeker C."/>
            <person name="Pinto D."/>
            <person name="Vollmers J."/>
            <person name="Rivas-Marin E."/>
            <person name="Kohn T."/>
            <person name="Peeters S.H."/>
            <person name="Heuer A."/>
            <person name="Rast P."/>
            <person name="Oberbeckmann S."/>
            <person name="Bunk B."/>
            <person name="Jeske O."/>
            <person name="Meyerdierks A."/>
            <person name="Storesund J.E."/>
            <person name="Kallscheuer N."/>
            <person name="Luecker S."/>
            <person name="Lage O.M."/>
            <person name="Pohl T."/>
            <person name="Merkel B.J."/>
            <person name="Hornburger P."/>
            <person name="Mueller R.-W."/>
            <person name="Bruemmer F."/>
            <person name="Labrenz M."/>
            <person name="Spormann A.M."/>
            <person name="Op den Camp H."/>
            <person name="Overmann J."/>
            <person name="Amann R."/>
            <person name="Jetten M.S.M."/>
            <person name="Mascher T."/>
            <person name="Medema M.H."/>
            <person name="Devos D.P."/>
            <person name="Kaster A.-K."/>
            <person name="Ovreas L."/>
            <person name="Rohde M."/>
            <person name="Galperin M.Y."/>
            <person name="Jogler C."/>
        </authorList>
    </citation>
    <scope>NUCLEOTIDE SEQUENCE [LARGE SCALE GENOMIC DNA]</scope>
    <source>
        <strain evidence="2 3">Pla85_3_4</strain>
    </source>
</reference>
<keyword evidence="1" id="KW-0472">Membrane</keyword>
<accession>A0A518DNS7</accession>
<dbReference type="Proteomes" id="UP000317648">
    <property type="component" value="Chromosome"/>
</dbReference>
<dbReference type="RefSeq" id="WP_197443041.1">
    <property type="nucleotide sequence ID" value="NZ_CP036433.1"/>
</dbReference>
<feature type="transmembrane region" description="Helical" evidence="1">
    <location>
        <begin position="18"/>
        <end position="39"/>
    </location>
</feature>
<proteinExistence type="predicted"/>
<protein>
    <recommendedName>
        <fullName evidence="4">DUF3124 domain-containing protein</fullName>
    </recommendedName>
</protein>
<gene>
    <name evidence="2" type="ORF">Pla8534_12740</name>
</gene>
<dbReference type="Pfam" id="PF11322">
    <property type="entry name" value="DUF3124"/>
    <property type="match status" value="1"/>
</dbReference>
<evidence type="ECO:0008006" key="4">
    <source>
        <dbReference type="Google" id="ProtNLM"/>
    </source>
</evidence>
<dbReference type="KEGG" id="lcre:Pla8534_12740"/>
<evidence type="ECO:0000313" key="2">
    <source>
        <dbReference type="EMBL" id="QDU93494.1"/>
    </source>
</evidence>
<keyword evidence="1" id="KW-1133">Transmembrane helix</keyword>
<keyword evidence="1" id="KW-0812">Transmembrane</keyword>
<dbReference type="EMBL" id="CP036433">
    <property type="protein sequence ID" value="QDU93494.1"/>
    <property type="molecule type" value="Genomic_DNA"/>
</dbReference>
<name>A0A518DNS7_9BACT</name>
<evidence type="ECO:0000256" key="1">
    <source>
        <dbReference type="SAM" id="Phobius"/>
    </source>
</evidence>
<keyword evidence="3" id="KW-1185">Reference proteome</keyword>
<dbReference type="AlphaFoldDB" id="A0A518DNS7"/>
<evidence type="ECO:0000313" key="3">
    <source>
        <dbReference type="Proteomes" id="UP000317648"/>
    </source>
</evidence>
<dbReference type="InterPro" id="IPR021471">
    <property type="entry name" value="DUF3124"/>
</dbReference>